<reference evidence="2 3" key="1">
    <citation type="submission" date="2016-10" db="EMBL/GenBank/DDBJ databases">
        <authorList>
            <person name="de Groot N.N."/>
        </authorList>
    </citation>
    <scope>NUCLEOTIDE SEQUENCE [LARGE SCALE GENOMIC DNA]</scope>
    <source>
        <strain evidence="2 3">MON 2.2</strain>
    </source>
</reference>
<dbReference type="Gene3D" id="1.10.3300.10">
    <property type="entry name" value="Jann2411-like domain"/>
    <property type="match status" value="1"/>
</dbReference>
<dbReference type="Pfam" id="PF11706">
    <property type="entry name" value="zf-CGNR"/>
    <property type="match status" value="1"/>
</dbReference>
<dbReference type="STRING" id="675864.SAMN04489747_1460"/>
<evidence type="ECO:0000313" key="2">
    <source>
        <dbReference type="EMBL" id="SDD65910.1"/>
    </source>
</evidence>
<evidence type="ECO:0000259" key="1">
    <source>
        <dbReference type="Pfam" id="PF11706"/>
    </source>
</evidence>
<dbReference type="SUPFAM" id="SSF160904">
    <property type="entry name" value="Jann2411-like"/>
    <property type="match status" value="1"/>
</dbReference>
<name>A0A1G6WIX3_9ACTN</name>
<dbReference type="InterPro" id="IPR010852">
    <property type="entry name" value="ABATE"/>
</dbReference>
<keyword evidence="3" id="KW-1185">Reference proteome</keyword>
<dbReference type="InterPro" id="IPR023286">
    <property type="entry name" value="ABATE_dom_sf"/>
</dbReference>
<dbReference type="Proteomes" id="UP000198546">
    <property type="component" value="Chromosome i"/>
</dbReference>
<protein>
    <submittedName>
        <fullName evidence="2">CGNR zinc finger domain-containing protein</fullName>
    </submittedName>
</protein>
<organism evidence="2 3">
    <name type="scientific">Auraticoccus monumenti</name>
    <dbReference type="NCBI Taxonomy" id="675864"/>
    <lineage>
        <taxon>Bacteria</taxon>
        <taxon>Bacillati</taxon>
        <taxon>Actinomycetota</taxon>
        <taxon>Actinomycetes</taxon>
        <taxon>Propionibacteriales</taxon>
        <taxon>Propionibacteriaceae</taxon>
        <taxon>Auraticoccus</taxon>
    </lineage>
</organism>
<dbReference type="EMBL" id="LT629688">
    <property type="protein sequence ID" value="SDD65910.1"/>
    <property type="molecule type" value="Genomic_DNA"/>
</dbReference>
<dbReference type="PANTHER" id="PTHR35525:SF3">
    <property type="entry name" value="BLL6575 PROTEIN"/>
    <property type="match status" value="1"/>
</dbReference>
<sequence length="168" mass="18745">METWDGTPEELVLEVLNTTPTVDGTQRDLLSGEEGAALVRRWGGTGEGDRRNLVAARDAVQQIVTTGRTDVDLHALLDEVVQRPRLGTDGLTWRLDAPPAAVLALEFLATWTRLTTEHPGRLRRCANDECSRYLLDRSNANARQWCSMSSCGNRMKARRHHRRSAARG</sequence>
<proteinExistence type="predicted"/>
<accession>A0A1G6WIX3</accession>
<dbReference type="PANTHER" id="PTHR35525">
    <property type="entry name" value="BLL6575 PROTEIN"/>
    <property type="match status" value="1"/>
</dbReference>
<gene>
    <name evidence="2" type="ORF">SAMN04489747_1460</name>
</gene>
<dbReference type="InterPro" id="IPR021005">
    <property type="entry name" value="Znf_CGNR"/>
</dbReference>
<evidence type="ECO:0000313" key="3">
    <source>
        <dbReference type="Proteomes" id="UP000198546"/>
    </source>
</evidence>
<feature type="domain" description="Zinc finger CGNR" evidence="1">
    <location>
        <begin position="121"/>
        <end position="163"/>
    </location>
</feature>
<dbReference type="AlphaFoldDB" id="A0A1G6WIX3"/>